<dbReference type="Gene3D" id="3.30.66.10">
    <property type="entry name" value="DNA topoisomerase I domain"/>
    <property type="match status" value="1"/>
</dbReference>
<evidence type="ECO:0000313" key="10">
    <source>
        <dbReference type="Proteomes" id="UP000831775"/>
    </source>
</evidence>
<gene>
    <name evidence="9" type="ORF">MUN76_14160</name>
</gene>
<dbReference type="InterPro" id="IPR035447">
    <property type="entry name" value="DNA_topo_I_N_sf"/>
</dbReference>
<dbReference type="InterPro" id="IPR011010">
    <property type="entry name" value="DNA_brk_join_enz"/>
</dbReference>
<dbReference type="InterPro" id="IPR001631">
    <property type="entry name" value="TopoI"/>
</dbReference>
<keyword evidence="5" id="KW-0238">DNA-binding</keyword>
<dbReference type="Pfam" id="PF01028">
    <property type="entry name" value="Topoisom_I"/>
    <property type="match status" value="1"/>
</dbReference>
<sequence>MASARRPITREIVDGSPIYRLRGRRITRVREIERLNALAIPPAWVDVEIARSPSAKVLARGLDAAGRVQAIYHPAFRRKQDRAKFTRLIRFADQLPALRAQVDRDLRKRSLSRERVVACILRIIDEEYFRVGNAAYARRHRSYGATTLRTSHATATSTSVTFDFVGKGGKRHTRTIRDRRVATLIARLEELPGAELFRFLDQEEPGGEPIVRNVDSRHVNAYVKRVMGEEFTAKDFRTWGGTMLATSRLLEVDPVEFETPTSTARAVRGVVAAVAERLGNTPAVTRSSYIDPRVLAAAEDPALLARLRRSRARLRDRRHWSADEQCTVRLLRGT</sequence>
<dbReference type="EC" id="5.6.2.1" evidence="3"/>
<dbReference type="InterPro" id="IPR049331">
    <property type="entry name" value="Top1B_N_bact"/>
</dbReference>
<dbReference type="EMBL" id="CP095043">
    <property type="protein sequence ID" value="UOQ60164.1"/>
    <property type="molecule type" value="Genomic_DNA"/>
</dbReference>
<dbReference type="SUPFAM" id="SSF56349">
    <property type="entry name" value="DNA breaking-rejoining enzymes"/>
    <property type="match status" value="1"/>
</dbReference>
<organism evidence="9 10">
    <name type="scientific">Leucobacter rhizosphaerae</name>
    <dbReference type="NCBI Taxonomy" id="2932245"/>
    <lineage>
        <taxon>Bacteria</taxon>
        <taxon>Bacillati</taxon>
        <taxon>Actinomycetota</taxon>
        <taxon>Actinomycetes</taxon>
        <taxon>Micrococcales</taxon>
        <taxon>Microbacteriaceae</taxon>
        <taxon>Leucobacter</taxon>
    </lineage>
</organism>
<evidence type="ECO:0000256" key="6">
    <source>
        <dbReference type="ARBA" id="ARBA00023235"/>
    </source>
</evidence>
<accession>A0ABY4FVK8</accession>
<keyword evidence="6" id="KW-0413">Isomerase</keyword>
<name>A0ABY4FVK8_9MICO</name>
<evidence type="ECO:0000256" key="3">
    <source>
        <dbReference type="ARBA" id="ARBA00012891"/>
    </source>
</evidence>
<protein>
    <recommendedName>
        <fullName evidence="3">DNA topoisomerase</fullName>
        <ecNumber evidence="3">5.6.2.1</ecNumber>
    </recommendedName>
</protein>
<feature type="domain" description="DNA topoisomerase I catalytic core eukaryotic-type" evidence="7">
    <location>
        <begin position="75"/>
        <end position="287"/>
    </location>
</feature>
<evidence type="ECO:0000259" key="7">
    <source>
        <dbReference type="Pfam" id="PF01028"/>
    </source>
</evidence>
<dbReference type="InterPro" id="IPR014711">
    <property type="entry name" value="TopoI_cat_a-hlx-sub_euk"/>
</dbReference>
<comment type="catalytic activity">
    <reaction evidence="1">
        <text>ATP-independent breakage of single-stranded DNA, followed by passage and rejoining.</text>
        <dbReference type="EC" id="5.6.2.1"/>
    </reaction>
</comment>
<comment type="similarity">
    <text evidence="2">Belongs to the type IB topoisomerase family.</text>
</comment>
<dbReference type="Gene3D" id="1.10.132.120">
    <property type="match status" value="1"/>
</dbReference>
<reference evidence="9 10" key="1">
    <citation type="submission" date="2022-04" db="EMBL/GenBank/DDBJ databases">
        <title>Leucobacter sp. isolated from rhizosphere of onion.</title>
        <authorList>
            <person name="Won M."/>
            <person name="Lee C.-M."/>
            <person name="Woen H.-Y."/>
            <person name="Kwon S.-W."/>
        </authorList>
    </citation>
    <scope>NUCLEOTIDE SEQUENCE [LARGE SCALE GENOMIC DNA]</scope>
    <source>
        <strain evidence="9 10">H25R-14</strain>
    </source>
</reference>
<keyword evidence="4" id="KW-0799">Topoisomerase</keyword>
<dbReference type="PRINTS" id="PR00416">
    <property type="entry name" value="EUTPISMRASEI"/>
</dbReference>
<evidence type="ECO:0000259" key="8">
    <source>
        <dbReference type="Pfam" id="PF21338"/>
    </source>
</evidence>
<dbReference type="SUPFAM" id="SSF55869">
    <property type="entry name" value="DNA topoisomerase I domain"/>
    <property type="match status" value="1"/>
</dbReference>
<evidence type="ECO:0000256" key="2">
    <source>
        <dbReference type="ARBA" id="ARBA00006645"/>
    </source>
</evidence>
<dbReference type="PROSITE" id="PS52038">
    <property type="entry name" value="TOPO_IB_2"/>
    <property type="match status" value="1"/>
</dbReference>
<dbReference type="Proteomes" id="UP000831775">
    <property type="component" value="Chromosome"/>
</dbReference>
<evidence type="ECO:0000256" key="4">
    <source>
        <dbReference type="ARBA" id="ARBA00023029"/>
    </source>
</evidence>
<dbReference type="InterPro" id="IPR013500">
    <property type="entry name" value="TopoI_cat_euk"/>
</dbReference>
<proteinExistence type="inferred from homology"/>
<dbReference type="Gene3D" id="3.90.15.10">
    <property type="entry name" value="Topoisomerase I, Chain A, domain 3"/>
    <property type="match status" value="1"/>
</dbReference>
<keyword evidence="10" id="KW-1185">Reference proteome</keyword>
<evidence type="ECO:0000256" key="5">
    <source>
        <dbReference type="ARBA" id="ARBA00023125"/>
    </source>
</evidence>
<evidence type="ECO:0000313" key="9">
    <source>
        <dbReference type="EMBL" id="UOQ60164.1"/>
    </source>
</evidence>
<dbReference type="Pfam" id="PF21338">
    <property type="entry name" value="Top1B_N_bact"/>
    <property type="match status" value="1"/>
</dbReference>
<dbReference type="RefSeq" id="WP_244685567.1">
    <property type="nucleotide sequence ID" value="NZ_CP095043.1"/>
</dbReference>
<feature type="domain" description="DNA topoisomerase IB N-terminal" evidence="8">
    <location>
        <begin position="22"/>
        <end position="63"/>
    </location>
</feature>
<evidence type="ECO:0000256" key="1">
    <source>
        <dbReference type="ARBA" id="ARBA00000213"/>
    </source>
</evidence>